<evidence type="ECO:0000313" key="3">
    <source>
        <dbReference type="Proteomes" id="UP000246991"/>
    </source>
</evidence>
<dbReference type="EMBL" id="PYWC01000001">
    <property type="protein sequence ID" value="PWW80719.1"/>
    <property type="molecule type" value="Genomic_DNA"/>
</dbReference>
<proteinExistence type="predicted"/>
<evidence type="ECO:0000313" key="2">
    <source>
        <dbReference type="EMBL" id="PWW80719.1"/>
    </source>
</evidence>
<protein>
    <submittedName>
        <fullName evidence="2">Uncharacterized protein</fullName>
    </submittedName>
</protein>
<dbReference type="AlphaFoldDB" id="A0A317T1V8"/>
<keyword evidence="3" id="KW-1185">Reference proteome</keyword>
<reference evidence="2 3" key="1">
    <citation type="submission" date="2018-03" db="EMBL/GenBank/DDBJ databases">
        <title>Genomes of Pezizomycetes fungi and the evolution of truffles.</title>
        <authorList>
            <person name="Murat C."/>
            <person name="Payen T."/>
            <person name="Noel B."/>
            <person name="Kuo A."/>
            <person name="Martin F.M."/>
        </authorList>
    </citation>
    <scope>NUCLEOTIDE SEQUENCE [LARGE SCALE GENOMIC DNA]</scope>
    <source>
        <strain evidence="2">091103-1</strain>
    </source>
</reference>
<sequence length="186" mass="20910">MSPRRNLSSRAEALERRIEEQRKTIAELRKTGEELRKSGEELRKTGGELRKPSEELKNSYQRVRSNLTEVISTAVVPIVAAVVLESFYKKCMQSVHTGDPLSEDGADIIRRHRNRFDDFGLADEQEMLEFAEAWPGVMSAGDTAAHGDEVVLALSYCQGNLHRVLQRAFTSLWGISPGDWHNATEA</sequence>
<dbReference type="OrthoDB" id="5483285at2759"/>
<accession>A0A317T1V8</accession>
<dbReference type="Proteomes" id="UP000246991">
    <property type="component" value="Unassembled WGS sequence"/>
</dbReference>
<evidence type="ECO:0000256" key="1">
    <source>
        <dbReference type="SAM" id="MobiDB-lite"/>
    </source>
</evidence>
<gene>
    <name evidence="2" type="ORF">C7212DRAFT_340849</name>
</gene>
<comment type="caution">
    <text evidence="2">The sequence shown here is derived from an EMBL/GenBank/DDBJ whole genome shotgun (WGS) entry which is preliminary data.</text>
</comment>
<organism evidence="2 3">
    <name type="scientific">Tuber magnatum</name>
    <name type="common">white Piedmont truffle</name>
    <dbReference type="NCBI Taxonomy" id="42249"/>
    <lineage>
        <taxon>Eukaryota</taxon>
        <taxon>Fungi</taxon>
        <taxon>Dikarya</taxon>
        <taxon>Ascomycota</taxon>
        <taxon>Pezizomycotina</taxon>
        <taxon>Pezizomycetes</taxon>
        <taxon>Pezizales</taxon>
        <taxon>Tuberaceae</taxon>
        <taxon>Tuber</taxon>
    </lineage>
</organism>
<feature type="region of interest" description="Disordered" evidence="1">
    <location>
        <begin position="29"/>
        <end position="53"/>
    </location>
</feature>
<name>A0A317T1V8_9PEZI</name>